<keyword evidence="2" id="KW-1185">Reference proteome</keyword>
<evidence type="ECO:0000313" key="2">
    <source>
        <dbReference type="Proteomes" id="UP001149813"/>
    </source>
</evidence>
<dbReference type="AlphaFoldDB" id="A0A9W7Y475"/>
<reference evidence="1" key="1">
    <citation type="submission" date="2022-07" db="EMBL/GenBank/DDBJ databases">
        <title>Phylogenomic reconstructions and comparative analyses of Kickxellomycotina fungi.</title>
        <authorList>
            <person name="Reynolds N.K."/>
            <person name="Stajich J.E."/>
            <person name="Barry K."/>
            <person name="Grigoriev I.V."/>
            <person name="Crous P."/>
            <person name="Smith M.E."/>
        </authorList>
    </citation>
    <scope>NUCLEOTIDE SEQUENCE</scope>
    <source>
        <strain evidence="1">NBRC 32514</strain>
    </source>
</reference>
<dbReference type="OrthoDB" id="5566887at2759"/>
<name>A0A9W7Y475_9FUNG</name>
<protein>
    <submittedName>
        <fullName evidence="1">Uncharacterized protein</fullName>
    </submittedName>
</protein>
<comment type="caution">
    <text evidence="1">The sequence shown here is derived from an EMBL/GenBank/DDBJ whole genome shotgun (WGS) entry which is preliminary data.</text>
</comment>
<accession>A0A9W7Y475</accession>
<dbReference type="Proteomes" id="UP001149813">
    <property type="component" value="Unassembled WGS sequence"/>
</dbReference>
<sequence>MVQTLAIHARDYGADLAARLEVGRRAQEMVISIVENTVVWLFQIAFPAIGAFLTRCGEWIRQFITWWIDTGGPVARDIVEEVVLNRLVPTYHYLVEALGYGYQRAVWLGSRAIEAVYVLGMDLVHDINAVGGMMQTFVQWVSSNERWWFNPAIWQTLIEFGMPGYQWLLRVYSIAVDQFIPWCVATLFSSLDAVYTNALLPAACWCKSGADWLAQTAGRAVVASVDVLLGLYTTCVRVASSAAIFVGQLHAPLVRCFQAFLGLWTEMCDMLRRQSWIITVCLDAYSQARDAVFIPAISTLTGAIRFVWTKIIEPSASVVYIWLVDSLYPLARQWSELLLARIHVLFAWERISPFLALAWQRTQQLSVLLYHATSSSPAVAYLKTAMGDSVQVLQRWLGDILVYLWPLAQRGWSDAAQAMYDVYRQLVSLVDVAVAMVGDYIVEFARSNTVHSSVSEQSPALEKTKHAVGKDE</sequence>
<gene>
    <name evidence="1" type="ORF">LPJ53_001771</name>
</gene>
<dbReference type="EMBL" id="JANBOJ010000048">
    <property type="protein sequence ID" value="KAJ1723918.1"/>
    <property type="molecule type" value="Genomic_DNA"/>
</dbReference>
<organism evidence="1 2">
    <name type="scientific">Coemansia erecta</name>
    <dbReference type="NCBI Taxonomy" id="147472"/>
    <lineage>
        <taxon>Eukaryota</taxon>
        <taxon>Fungi</taxon>
        <taxon>Fungi incertae sedis</taxon>
        <taxon>Zoopagomycota</taxon>
        <taxon>Kickxellomycotina</taxon>
        <taxon>Kickxellomycetes</taxon>
        <taxon>Kickxellales</taxon>
        <taxon>Kickxellaceae</taxon>
        <taxon>Coemansia</taxon>
    </lineage>
</organism>
<proteinExistence type="predicted"/>
<evidence type="ECO:0000313" key="1">
    <source>
        <dbReference type="EMBL" id="KAJ1723918.1"/>
    </source>
</evidence>